<protein>
    <submittedName>
        <fullName evidence="2">Uncharacterized protein</fullName>
    </submittedName>
</protein>
<evidence type="ECO:0000313" key="2">
    <source>
        <dbReference type="EMBL" id="GAA2218760.1"/>
    </source>
</evidence>
<name>A0ABP5PY16_9ACTN</name>
<sequence>MTENIPLFQEPQNPQPPVSLSTPAAEDLEELSITRRPQPLPDVPETSALRKVALRLKNNRLTNLSEDARKAAAALQVEPERAALLVTSQQNGVSLLSEVAVPGGSLYVIECRAWTRMLFPLYQPRIAALSLAVPPPKLLDDNDANGPMAQARCSFDSPKQLADLVRETVSGTLNVPKADYSDSIMQRGVSEPLLVILVRVTFTDNSPSRVLPVVVDGISRLSSAAMTRTGKTIAGAADAVVEDLLRDPNSLRRAIRDEVAHYNSAYQRGLTDQVVRVGQAATVPVRLVVGARNGDTMEDNR</sequence>
<accession>A0ABP5PY16</accession>
<feature type="region of interest" description="Disordered" evidence="1">
    <location>
        <begin position="1"/>
        <end position="25"/>
    </location>
</feature>
<proteinExistence type="predicted"/>
<reference evidence="3" key="1">
    <citation type="journal article" date="2019" name="Int. J. Syst. Evol. Microbiol.">
        <title>The Global Catalogue of Microorganisms (GCM) 10K type strain sequencing project: providing services to taxonomists for standard genome sequencing and annotation.</title>
        <authorList>
            <consortium name="The Broad Institute Genomics Platform"/>
            <consortium name="The Broad Institute Genome Sequencing Center for Infectious Disease"/>
            <person name="Wu L."/>
            <person name="Ma J."/>
        </authorList>
    </citation>
    <scope>NUCLEOTIDE SEQUENCE [LARGE SCALE GENOMIC DNA]</scope>
    <source>
        <strain evidence="3">JCM 3053</strain>
    </source>
</reference>
<evidence type="ECO:0000256" key="1">
    <source>
        <dbReference type="SAM" id="MobiDB-lite"/>
    </source>
</evidence>
<gene>
    <name evidence="2" type="ORF">GCM10010104_04400</name>
</gene>
<organism evidence="2 3">
    <name type="scientific">Streptomyces indiaensis</name>
    <dbReference type="NCBI Taxonomy" id="284033"/>
    <lineage>
        <taxon>Bacteria</taxon>
        <taxon>Bacillati</taxon>
        <taxon>Actinomycetota</taxon>
        <taxon>Actinomycetes</taxon>
        <taxon>Kitasatosporales</taxon>
        <taxon>Streptomycetaceae</taxon>
        <taxon>Streptomyces</taxon>
    </lineage>
</organism>
<dbReference type="EMBL" id="BAAART010000009">
    <property type="protein sequence ID" value="GAA2218760.1"/>
    <property type="molecule type" value="Genomic_DNA"/>
</dbReference>
<dbReference type="Proteomes" id="UP001501474">
    <property type="component" value="Unassembled WGS sequence"/>
</dbReference>
<keyword evidence="3" id="KW-1185">Reference proteome</keyword>
<dbReference type="RefSeq" id="WP_234846124.1">
    <property type="nucleotide sequence ID" value="NZ_BAAART010000009.1"/>
</dbReference>
<evidence type="ECO:0000313" key="3">
    <source>
        <dbReference type="Proteomes" id="UP001501474"/>
    </source>
</evidence>
<comment type="caution">
    <text evidence="2">The sequence shown here is derived from an EMBL/GenBank/DDBJ whole genome shotgun (WGS) entry which is preliminary data.</text>
</comment>